<comment type="similarity">
    <text evidence="1">Belongs to the bacterial sugar transferase family.</text>
</comment>
<keyword evidence="2" id="KW-0812">Transmembrane</keyword>
<keyword evidence="5" id="KW-1185">Reference proteome</keyword>
<organism evidence="4 5">
    <name type="scientific">Marinitoga aeolica</name>
    <dbReference type="NCBI Taxonomy" id="2809031"/>
    <lineage>
        <taxon>Bacteria</taxon>
        <taxon>Thermotogati</taxon>
        <taxon>Thermotogota</taxon>
        <taxon>Thermotogae</taxon>
        <taxon>Petrotogales</taxon>
        <taxon>Petrotogaceae</taxon>
        <taxon>Marinitoga</taxon>
    </lineage>
</organism>
<evidence type="ECO:0000259" key="3">
    <source>
        <dbReference type="Pfam" id="PF02397"/>
    </source>
</evidence>
<evidence type="ECO:0000256" key="1">
    <source>
        <dbReference type="ARBA" id="ARBA00006464"/>
    </source>
</evidence>
<sequence length="420" mass="49775">MKINSNFLKLIDFLILIIFNTYITRNIYVSLIFGTFIYLGIYAFRTYDFENIESWNDTIIRVFAGMMLGFLAVLSFSAIFDNFILKSYFLDNFLFNILVLPVVHKISYYILLRNIEPKKYIVIGRKEEWEDLMNEIEKKSLGKLRFAEYINPSPVRLKKLIKEHDGVLVADPELEKLVINEINEFKENGIKVEYLPVIVERFLRRIPIQVAKKFKAHYEVAFSEIKESPAKRIVDIIFSLFLLILFSPLIVISYFLIFLEDGNPVIFKQIRIGQNEKPFLLIKFRTLKDKKDEDKLSNPNEKIDKHALYFGKFLRKTRLDEVLQFFNVLNGTMSIVGPRPEMEHFHILAKENIPMYEFRLKLKPGITGWAQINYKHTTTLEDYRKKTEYDLYYIKNRKWLLDFKIMIQTVETIFGLKGAK</sequence>
<accession>A0ABY8PU26</accession>
<proteinExistence type="inferred from homology"/>
<evidence type="ECO:0000313" key="5">
    <source>
        <dbReference type="Proteomes" id="UP001232493"/>
    </source>
</evidence>
<dbReference type="EMBL" id="CP069362">
    <property type="protein sequence ID" value="WGS66023.1"/>
    <property type="molecule type" value="Genomic_DNA"/>
</dbReference>
<feature type="transmembrane region" description="Helical" evidence="2">
    <location>
        <begin position="92"/>
        <end position="111"/>
    </location>
</feature>
<dbReference type="PANTHER" id="PTHR30576:SF0">
    <property type="entry name" value="UNDECAPRENYL-PHOSPHATE N-ACETYLGALACTOSAMINYL 1-PHOSPHATE TRANSFERASE-RELATED"/>
    <property type="match status" value="1"/>
</dbReference>
<keyword evidence="2" id="KW-1133">Transmembrane helix</keyword>
<dbReference type="GO" id="GO:0016740">
    <property type="term" value="F:transferase activity"/>
    <property type="evidence" value="ECO:0007669"/>
    <property type="project" value="UniProtKB-KW"/>
</dbReference>
<feature type="transmembrane region" description="Helical" evidence="2">
    <location>
        <begin position="59"/>
        <end position="80"/>
    </location>
</feature>
<name>A0ABY8PU26_9BACT</name>
<keyword evidence="2" id="KW-0472">Membrane</keyword>
<dbReference type="PANTHER" id="PTHR30576">
    <property type="entry name" value="COLANIC BIOSYNTHESIS UDP-GLUCOSE LIPID CARRIER TRANSFERASE"/>
    <property type="match status" value="1"/>
</dbReference>
<evidence type="ECO:0000313" key="4">
    <source>
        <dbReference type="EMBL" id="WGS66023.1"/>
    </source>
</evidence>
<dbReference type="Pfam" id="PF02397">
    <property type="entry name" value="Bac_transf"/>
    <property type="match status" value="1"/>
</dbReference>
<dbReference type="RefSeq" id="WP_281000968.1">
    <property type="nucleotide sequence ID" value="NZ_CP069362.1"/>
</dbReference>
<dbReference type="Proteomes" id="UP001232493">
    <property type="component" value="Chromosome"/>
</dbReference>
<feature type="domain" description="Bacterial sugar transferase" evidence="3">
    <location>
        <begin position="231"/>
        <end position="414"/>
    </location>
</feature>
<protein>
    <submittedName>
        <fullName evidence="4">Sugar transferase</fullName>
    </submittedName>
</protein>
<dbReference type="InterPro" id="IPR003362">
    <property type="entry name" value="Bact_transf"/>
</dbReference>
<feature type="transmembrane region" description="Helical" evidence="2">
    <location>
        <begin position="236"/>
        <end position="259"/>
    </location>
</feature>
<keyword evidence="4" id="KW-0808">Transferase</keyword>
<gene>
    <name evidence="4" type="ORF">JRV97_05600</name>
</gene>
<reference evidence="4 5" key="1">
    <citation type="submission" date="2021-02" db="EMBL/GenBank/DDBJ databases">
        <title>Characterization of Marinitoga sp. nov. str. BP5-C20A.</title>
        <authorList>
            <person name="Erauso G."/>
            <person name="Postec A."/>
        </authorList>
    </citation>
    <scope>NUCLEOTIDE SEQUENCE [LARGE SCALE GENOMIC DNA]</scope>
    <source>
        <strain evidence="4 5">BP5-C20A</strain>
    </source>
</reference>
<evidence type="ECO:0000256" key="2">
    <source>
        <dbReference type="SAM" id="Phobius"/>
    </source>
</evidence>